<feature type="region of interest" description="Disordered" evidence="5">
    <location>
        <begin position="202"/>
        <end position="234"/>
    </location>
</feature>
<comment type="subcellular location">
    <subcellularLocation>
        <location evidence="2">Cytoplasm</location>
    </subcellularLocation>
</comment>
<keyword evidence="7" id="KW-0030">Aminoacyl-tRNA synthetase</keyword>
<dbReference type="AlphaFoldDB" id="T0YX49"/>
<dbReference type="PANTHER" id="PTHR43462">
    <property type="entry name" value="ALANYL-TRNA EDITING PROTEIN"/>
    <property type="match status" value="1"/>
</dbReference>
<dbReference type="GO" id="GO:0004813">
    <property type="term" value="F:alanine-tRNA ligase activity"/>
    <property type="evidence" value="ECO:0007669"/>
    <property type="project" value="InterPro"/>
</dbReference>
<dbReference type="Pfam" id="PF01411">
    <property type="entry name" value="tRNA-synt_2c"/>
    <property type="match status" value="1"/>
</dbReference>
<gene>
    <name evidence="7" type="ORF">B1B_16078</name>
</gene>
<dbReference type="InterPro" id="IPR018165">
    <property type="entry name" value="Ala-tRNA-synth_IIc_core"/>
</dbReference>
<reference evidence="7" key="1">
    <citation type="submission" date="2013-08" db="EMBL/GenBank/DDBJ databases">
        <authorList>
            <person name="Mendez C."/>
            <person name="Richter M."/>
            <person name="Ferrer M."/>
            <person name="Sanchez J."/>
        </authorList>
    </citation>
    <scope>NUCLEOTIDE SEQUENCE</scope>
</reference>
<sequence>EVVALPPGGVLLSTTLFYPTGGGQPCDQGELVTPEGERIRVTEVEHRSGAVVHRVSPAMQGKLARGMSVEGRIDWTRRYRHMRAHTAQHLLSAIVFRRHGIPTERARLGGPGGSFDLVRPLPSGTSLKETLDEANREFFTRSVPVSLAFITPEEFAREPGRSSAARLPQGLSELRLVVIQGIDRTPCGGTHVRDTSEVGRVEEEPAIPLPGGGQRLRFKIGPEERAPSVPTLPG</sequence>
<name>T0YX49_9ZZZZ</name>
<dbReference type="InterPro" id="IPR009000">
    <property type="entry name" value="Transl_B-barrel_sf"/>
</dbReference>
<organism evidence="7">
    <name type="scientific">mine drainage metagenome</name>
    <dbReference type="NCBI Taxonomy" id="410659"/>
    <lineage>
        <taxon>unclassified sequences</taxon>
        <taxon>metagenomes</taxon>
        <taxon>ecological metagenomes</taxon>
    </lineage>
</organism>
<feature type="non-terminal residue" evidence="7">
    <location>
        <position position="1"/>
    </location>
</feature>
<protein>
    <submittedName>
        <fullName evidence="7">Threonyl/alanyl tRNA synthetase SAD</fullName>
    </submittedName>
</protein>
<dbReference type="InterPro" id="IPR018164">
    <property type="entry name" value="Ala-tRNA-synth_IIc_N"/>
</dbReference>
<dbReference type="InterPro" id="IPR012947">
    <property type="entry name" value="tRNA_SAD"/>
</dbReference>
<dbReference type="GO" id="GO:0005737">
    <property type="term" value="C:cytoplasm"/>
    <property type="evidence" value="ECO:0007669"/>
    <property type="project" value="UniProtKB-SubCell"/>
</dbReference>
<evidence type="ECO:0000256" key="3">
    <source>
        <dbReference type="ARBA" id="ARBA00022723"/>
    </source>
</evidence>
<evidence type="ECO:0000313" key="7">
    <source>
        <dbReference type="EMBL" id="EQD37603.1"/>
    </source>
</evidence>
<dbReference type="Pfam" id="PF07973">
    <property type="entry name" value="tRNA_SAD"/>
    <property type="match status" value="1"/>
</dbReference>
<evidence type="ECO:0000256" key="1">
    <source>
        <dbReference type="ARBA" id="ARBA00001947"/>
    </source>
</evidence>
<dbReference type="Gene3D" id="2.40.30.130">
    <property type="match status" value="1"/>
</dbReference>
<proteinExistence type="predicted"/>
<comment type="cofactor">
    <cofactor evidence="1">
        <name>Zn(2+)</name>
        <dbReference type="ChEBI" id="CHEBI:29105"/>
    </cofactor>
</comment>
<dbReference type="PROSITE" id="PS50860">
    <property type="entry name" value="AA_TRNA_LIGASE_II_ALA"/>
    <property type="match status" value="1"/>
</dbReference>
<dbReference type="EMBL" id="AUZY01010689">
    <property type="protein sequence ID" value="EQD37603.1"/>
    <property type="molecule type" value="Genomic_DNA"/>
</dbReference>
<evidence type="ECO:0000256" key="4">
    <source>
        <dbReference type="ARBA" id="ARBA00022833"/>
    </source>
</evidence>
<comment type="caution">
    <text evidence="7">The sequence shown here is derived from an EMBL/GenBank/DDBJ whole genome shotgun (WGS) entry which is preliminary data.</text>
</comment>
<dbReference type="InterPro" id="IPR018163">
    <property type="entry name" value="Thr/Ala-tRNA-synth_IIc_edit"/>
</dbReference>
<dbReference type="GO" id="GO:0003676">
    <property type="term" value="F:nucleic acid binding"/>
    <property type="evidence" value="ECO:0007669"/>
    <property type="project" value="InterPro"/>
</dbReference>
<evidence type="ECO:0000256" key="2">
    <source>
        <dbReference type="ARBA" id="ARBA00004496"/>
    </source>
</evidence>
<dbReference type="SUPFAM" id="SSF55186">
    <property type="entry name" value="ThrRS/AlaRS common domain"/>
    <property type="match status" value="1"/>
</dbReference>
<keyword evidence="3" id="KW-0479">Metal-binding</keyword>
<dbReference type="GO" id="GO:0046872">
    <property type="term" value="F:metal ion binding"/>
    <property type="evidence" value="ECO:0007669"/>
    <property type="project" value="UniProtKB-KW"/>
</dbReference>
<reference evidence="7" key="2">
    <citation type="journal article" date="2014" name="ISME J.">
        <title>Microbial stratification in low pH oxic and suboxic macroscopic growths along an acid mine drainage.</title>
        <authorList>
            <person name="Mendez-Garcia C."/>
            <person name="Mesa V."/>
            <person name="Sprenger R.R."/>
            <person name="Richter M."/>
            <person name="Diez M.S."/>
            <person name="Solano J."/>
            <person name="Bargiela R."/>
            <person name="Golyshina O.V."/>
            <person name="Manteca A."/>
            <person name="Ramos J.L."/>
            <person name="Gallego J.R."/>
            <person name="Llorente I."/>
            <person name="Martins Dos Santos V.A."/>
            <person name="Jensen O.N."/>
            <person name="Pelaez A.I."/>
            <person name="Sanchez J."/>
            <person name="Ferrer M."/>
        </authorList>
    </citation>
    <scope>NUCLEOTIDE SEQUENCE</scope>
</reference>
<feature type="domain" description="Alanyl-transfer RNA synthetases family profile" evidence="6">
    <location>
        <begin position="1"/>
        <end position="223"/>
    </location>
</feature>
<dbReference type="InterPro" id="IPR051335">
    <property type="entry name" value="Alanyl-tRNA_Editing_Enzymes"/>
</dbReference>
<evidence type="ECO:0000259" key="6">
    <source>
        <dbReference type="PROSITE" id="PS50860"/>
    </source>
</evidence>
<dbReference type="PANTHER" id="PTHR43462:SF1">
    <property type="entry name" value="ALANYL-TRNA EDITING PROTEIN AARSD1"/>
    <property type="match status" value="1"/>
</dbReference>
<keyword evidence="4" id="KW-0862">Zinc</keyword>
<dbReference type="GO" id="GO:0002161">
    <property type="term" value="F:aminoacyl-tRNA deacylase activity"/>
    <property type="evidence" value="ECO:0007669"/>
    <property type="project" value="UniProtKB-ARBA"/>
</dbReference>
<keyword evidence="7" id="KW-0436">Ligase</keyword>
<evidence type="ECO:0000256" key="5">
    <source>
        <dbReference type="SAM" id="MobiDB-lite"/>
    </source>
</evidence>
<dbReference type="GO" id="GO:0006419">
    <property type="term" value="P:alanyl-tRNA aminoacylation"/>
    <property type="evidence" value="ECO:0007669"/>
    <property type="project" value="InterPro"/>
</dbReference>
<dbReference type="Gene3D" id="3.30.980.10">
    <property type="entry name" value="Threonyl-trna Synthetase, Chain A, domain 2"/>
    <property type="match status" value="1"/>
</dbReference>
<accession>T0YX49</accession>
<dbReference type="SUPFAM" id="SSF50447">
    <property type="entry name" value="Translation proteins"/>
    <property type="match status" value="1"/>
</dbReference>
<dbReference type="GO" id="GO:0005524">
    <property type="term" value="F:ATP binding"/>
    <property type="evidence" value="ECO:0007669"/>
    <property type="project" value="InterPro"/>
</dbReference>